<dbReference type="GO" id="GO:0016616">
    <property type="term" value="F:oxidoreductase activity, acting on the CH-OH group of donors, NAD or NADP as acceptor"/>
    <property type="evidence" value="ECO:0007669"/>
    <property type="project" value="InterPro"/>
</dbReference>
<dbReference type="PANTHER" id="PTHR48075">
    <property type="entry name" value="3-HYDROXYACYL-COA DEHYDROGENASE FAMILY PROTEIN"/>
    <property type="match status" value="1"/>
</dbReference>
<feature type="binding site" evidence="3">
    <location>
        <position position="154"/>
    </location>
    <ligand>
        <name>NAD(+)</name>
        <dbReference type="ChEBI" id="CHEBI:57540"/>
    </ligand>
</feature>
<dbReference type="GO" id="GO:0070403">
    <property type="term" value="F:NAD+ binding"/>
    <property type="evidence" value="ECO:0007669"/>
    <property type="project" value="InterPro"/>
</dbReference>
<feature type="binding site" evidence="3">
    <location>
        <position position="44"/>
    </location>
    <ligand>
        <name>NAD(+)</name>
        <dbReference type="ChEBI" id="CHEBI:57540"/>
    </ligand>
</feature>
<evidence type="ECO:0000313" key="7">
    <source>
        <dbReference type="Proteomes" id="UP000199400"/>
    </source>
</evidence>
<feature type="binding site" evidence="3">
    <location>
        <position position="103"/>
    </location>
    <ligand>
        <name>NAD(+)</name>
        <dbReference type="ChEBI" id="CHEBI:57540"/>
    </ligand>
</feature>
<dbReference type="Gene3D" id="1.10.1040.10">
    <property type="entry name" value="N-(1-d-carboxylethyl)-l-norvaline Dehydrogenase, domain 2"/>
    <property type="match status" value="1"/>
</dbReference>
<protein>
    <submittedName>
        <fullName evidence="6">3-hydroxyacyl-CoA dehydrogenase</fullName>
    </submittedName>
</protein>
<evidence type="ECO:0000256" key="2">
    <source>
        <dbReference type="PIRSR" id="PIRSR000105-1"/>
    </source>
</evidence>
<dbReference type="RefSeq" id="WP_096325804.1">
    <property type="nucleotide sequence ID" value="NZ_FOMX01000031.1"/>
</dbReference>
<dbReference type="PANTHER" id="PTHR48075:SF5">
    <property type="entry name" value="3-HYDROXYBUTYRYL-COA DEHYDROGENASE"/>
    <property type="match status" value="1"/>
</dbReference>
<evidence type="ECO:0000256" key="3">
    <source>
        <dbReference type="PIRSR" id="PIRSR000105-2"/>
    </source>
</evidence>
<dbReference type="FunFam" id="3.40.50.720:FF:000009">
    <property type="entry name" value="Fatty oxidation complex, alpha subunit"/>
    <property type="match status" value="1"/>
</dbReference>
<feature type="binding site" evidence="3">
    <location>
        <position position="108"/>
    </location>
    <ligand>
        <name>NAD(+)</name>
        <dbReference type="ChEBI" id="CHEBI:57540"/>
    </ligand>
</feature>
<dbReference type="SUPFAM" id="SSF51735">
    <property type="entry name" value="NAD(P)-binding Rossmann-fold domains"/>
    <property type="match status" value="1"/>
</dbReference>
<dbReference type="InterPro" id="IPR022694">
    <property type="entry name" value="3-OHacyl-CoA_DH"/>
</dbReference>
<dbReference type="GO" id="GO:0006631">
    <property type="term" value="P:fatty acid metabolic process"/>
    <property type="evidence" value="ECO:0007669"/>
    <property type="project" value="InterPro"/>
</dbReference>
<feature type="binding site" evidence="3">
    <location>
        <begin position="21"/>
        <end position="26"/>
    </location>
    <ligand>
        <name>NAD(+)</name>
        <dbReference type="ChEBI" id="CHEBI:57540"/>
    </ligand>
</feature>
<proteinExistence type="predicted"/>
<organism evidence="6 7">
    <name type="scientific">Nannocystis exedens</name>
    <dbReference type="NCBI Taxonomy" id="54"/>
    <lineage>
        <taxon>Bacteria</taxon>
        <taxon>Pseudomonadati</taxon>
        <taxon>Myxococcota</taxon>
        <taxon>Polyangia</taxon>
        <taxon>Nannocystales</taxon>
        <taxon>Nannocystaceae</taxon>
        <taxon>Nannocystis</taxon>
    </lineage>
</organism>
<dbReference type="Gene3D" id="3.40.50.720">
    <property type="entry name" value="NAD(P)-binding Rossmann-like Domain"/>
    <property type="match status" value="1"/>
</dbReference>
<dbReference type="InterPro" id="IPR036291">
    <property type="entry name" value="NAD(P)-bd_dom_sf"/>
</dbReference>
<evidence type="ECO:0000256" key="1">
    <source>
        <dbReference type="ARBA" id="ARBA00023002"/>
    </source>
</evidence>
<evidence type="ECO:0000313" key="6">
    <source>
        <dbReference type="EMBL" id="SFF14053.1"/>
    </source>
</evidence>
<dbReference type="Proteomes" id="UP000199400">
    <property type="component" value="Unassembled WGS sequence"/>
</dbReference>
<feature type="binding site" evidence="3">
    <location>
        <position position="285"/>
    </location>
    <ligand>
        <name>NAD(+)</name>
        <dbReference type="ChEBI" id="CHEBI:57540"/>
    </ligand>
</feature>
<evidence type="ECO:0000259" key="4">
    <source>
        <dbReference type="Pfam" id="PF00725"/>
    </source>
</evidence>
<dbReference type="AlphaFoldDB" id="A0A1I2GA52"/>
<dbReference type="SUPFAM" id="SSF48179">
    <property type="entry name" value="6-phosphogluconate dehydrogenase C-terminal domain-like"/>
    <property type="match status" value="1"/>
</dbReference>
<dbReference type="PIRSF" id="PIRSF000105">
    <property type="entry name" value="HCDH"/>
    <property type="match status" value="1"/>
</dbReference>
<dbReference type="OrthoDB" id="9771883at2"/>
<dbReference type="Pfam" id="PF02737">
    <property type="entry name" value="3HCDH_N"/>
    <property type="match status" value="1"/>
</dbReference>
<reference evidence="7" key="1">
    <citation type="submission" date="2016-10" db="EMBL/GenBank/DDBJ databases">
        <authorList>
            <person name="Varghese N."/>
            <person name="Submissions S."/>
        </authorList>
    </citation>
    <scope>NUCLEOTIDE SEQUENCE [LARGE SCALE GENOMIC DNA]</scope>
    <source>
        <strain evidence="7">ATCC 25963</strain>
    </source>
</reference>
<feature type="domain" description="3-hydroxyacyl-CoA dehydrogenase NAD binding" evidence="5">
    <location>
        <begin position="16"/>
        <end position="195"/>
    </location>
</feature>
<dbReference type="STRING" id="54.SAMN02745121_07130"/>
<evidence type="ECO:0000259" key="5">
    <source>
        <dbReference type="Pfam" id="PF02737"/>
    </source>
</evidence>
<dbReference type="Pfam" id="PF00725">
    <property type="entry name" value="3HCDH"/>
    <property type="match status" value="1"/>
</dbReference>
<feature type="binding site" evidence="3">
    <location>
        <position position="130"/>
    </location>
    <ligand>
        <name>NAD(+)</name>
        <dbReference type="ChEBI" id="CHEBI:57540"/>
    </ligand>
</feature>
<keyword evidence="7" id="KW-1185">Reference proteome</keyword>
<dbReference type="NCBIfam" id="NF004474">
    <property type="entry name" value="PRK05808.1"/>
    <property type="match status" value="1"/>
</dbReference>
<dbReference type="InterPro" id="IPR006176">
    <property type="entry name" value="3-OHacyl-CoA_DH_NAD-bd"/>
</dbReference>
<name>A0A1I2GA52_9BACT</name>
<dbReference type="InterPro" id="IPR006108">
    <property type="entry name" value="3HC_DH_C"/>
</dbReference>
<dbReference type="EMBL" id="FOMX01000031">
    <property type="protein sequence ID" value="SFF14053.1"/>
    <property type="molecule type" value="Genomic_DNA"/>
</dbReference>
<keyword evidence="1" id="KW-0560">Oxidoreductase</keyword>
<dbReference type="InterPro" id="IPR008927">
    <property type="entry name" value="6-PGluconate_DH-like_C_sf"/>
</dbReference>
<sequence length="298" mass="31230">MTQGTSADEILASVRTIGVLGAGQMGAGIAQVAAQAGYRVLLADVDQARADAGKAGIAKQLGRLVEKGKLAEAERAAIVERITAVVGAAGLGPAEFAVEAATENIELKKKLFRELDAALGDGAVLATNTSSISITLLAAQTKRPDRVVGMHFMNPVPLMKLVEIIRGLQTADAVYGATVALAQKLGKTTITSKDCPGFLVNRVLIPLINEACFALQEGLGTPEDIDTGAKLGLNHPMGPLELADLIGLDTCLAIADVLHRELGDDKYRAANILRMHVAAGWHGRKTGRGFYDYANKGK</sequence>
<gene>
    <name evidence="6" type="ORF">SAMN02745121_07130</name>
</gene>
<dbReference type="InterPro" id="IPR013328">
    <property type="entry name" value="6PGD_dom2"/>
</dbReference>
<feature type="domain" description="3-hydroxyacyl-CoA dehydrogenase C-terminal" evidence="4">
    <location>
        <begin position="197"/>
        <end position="293"/>
    </location>
</feature>
<feature type="site" description="Important for catalytic activity" evidence="2">
    <location>
        <position position="151"/>
    </location>
</feature>
<accession>A0A1I2GA52</accession>
<keyword evidence="3" id="KW-0520">NAD</keyword>